<protein>
    <recommendedName>
        <fullName evidence="1">Serine hydrolase domain-containing protein</fullName>
    </recommendedName>
</protein>
<dbReference type="OrthoDB" id="414698at2759"/>
<dbReference type="SUPFAM" id="SSF53474">
    <property type="entry name" value="alpha/beta-Hydrolases"/>
    <property type="match status" value="1"/>
</dbReference>
<dbReference type="EMBL" id="CM018043">
    <property type="protein sequence ID" value="KAA8530789.1"/>
    <property type="molecule type" value="Genomic_DNA"/>
</dbReference>
<evidence type="ECO:0000259" key="1">
    <source>
        <dbReference type="Pfam" id="PF03959"/>
    </source>
</evidence>
<reference evidence="2 3" key="1">
    <citation type="submission" date="2019-09" db="EMBL/GenBank/DDBJ databases">
        <title>A chromosome-level genome assembly of the Chinese tupelo Nyssa sinensis.</title>
        <authorList>
            <person name="Yang X."/>
            <person name="Kang M."/>
            <person name="Yang Y."/>
            <person name="Xiong H."/>
            <person name="Wang M."/>
            <person name="Zhang Z."/>
            <person name="Wang Z."/>
            <person name="Wu H."/>
            <person name="Ma T."/>
            <person name="Liu J."/>
            <person name="Xi Z."/>
        </authorList>
    </citation>
    <scope>NUCLEOTIDE SEQUENCE [LARGE SCALE GENOMIC DNA]</scope>
    <source>
        <strain evidence="2">J267</strain>
        <tissue evidence="2">Leaf</tissue>
    </source>
</reference>
<dbReference type="PANTHER" id="PTHR22778">
    <property type="entry name" value="OVARIAN CANCER GENE-2 PROTEIN-RELATED"/>
    <property type="match status" value="1"/>
</dbReference>
<dbReference type="PANTHER" id="PTHR22778:SF52">
    <property type="entry name" value="SERINE HYDROLASE FSH DOMAIN-CONTAINING PROTEIN"/>
    <property type="match status" value="1"/>
</dbReference>
<dbReference type="Gene3D" id="3.40.50.1820">
    <property type="entry name" value="alpha/beta hydrolase"/>
    <property type="match status" value="1"/>
</dbReference>
<dbReference type="Pfam" id="PF03959">
    <property type="entry name" value="FSH1"/>
    <property type="match status" value="1"/>
</dbReference>
<organism evidence="2 3">
    <name type="scientific">Nyssa sinensis</name>
    <dbReference type="NCBI Taxonomy" id="561372"/>
    <lineage>
        <taxon>Eukaryota</taxon>
        <taxon>Viridiplantae</taxon>
        <taxon>Streptophyta</taxon>
        <taxon>Embryophyta</taxon>
        <taxon>Tracheophyta</taxon>
        <taxon>Spermatophyta</taxon>
        <taxon>Magnoliopsida</taxon>
        <taxon>eudicotyledons</taxon>
        <taxon>Gunneridae</taxon>
        <taxon>Pentapetalae</taxon>
        <taxon>asterids</taxon>
        <taxon>Cornales</taxon>
        <taxon>Nyssaceae</taxon>
        <taxon>Nyssa</taxon>
    </lineage>
</organism>
<name>A0A5J5AKS0_9ASTE</name>
<evidence type="ECO:0000313" key="3">
    <source>
        <dbReference type="Proteomes" id="UP000325577"/>
    </source>
</evidence>
<dbReference type="Proteomes" id="UP000325577">
    <property type="component" value="Linkage Group LG2"/>
</dbReference>
<sequence length="224" mass="25195">MENQIQRKPKILCLHGFRTSAAILKKLIGRWPETLLKKLDLVFINAPYPAQGKSDVEGIYDPPYYEWFQSNQDFTEYYNFEECLAYLEDYMMKNGTFDGVLGFSQGAILAAALPGMQLEGVALTKIPNIKFLIIISGAKFGGSKFGLPKLAANAFSSPVKCPSLHLIGEMDFMKQEGASLLESFEDPVVINHPQGHTIPRLDEKSLETMLDFIEKTQKMPLHEE</sequence>
<dbReference type="InterPro" id="IPR029058">
    <property type="entry name" value="AB_hydrolase_fold"/>
</dbReference>
<dbReference type="InterPro" id="IPR005645">
    <property type="entry name" value="FSH-like_dom"/>
</dbReference>
<keyword evidence="3" id="KW-1185">Reference proteome</keyword>
<accession>A0A5J5AKS0</accession>
<proteinExistence type="predicted"/>
<dbReference type="AlphaFoldDB" id="A0A5J5AKS0"/>
<evidence type="ECO:0000313" key="2">
    <source>
        <dbReference type="EMBL" id="KAA8530789.1"/>
    </source>
</evidence>
<feature type="domain" description="Serine hydrolase" evidence="1">
    <location>
        <begin position="7"/>
        <end position="203"/>
    </location>
</feature>
<gene>
    <name evidence="2" type="ORF">F0562_005587</name>
</gene>
<dbReference type="FunFam" id="3.40.50.1820:FF:000133">
    <property type="entry name" value="esterase AGAP003155"/>
    <property type="match status" value="1"/>
</dbReference>